<proteinExistence type="predicted"/>
<dbReference type="Proteomes" id="UP001652338">
    <property type="component" value="Unassembled WGS sequence"/>
</dbReference>
<organism evidence="3 4">
    <name type="scientific">Muricoprocola aceti</name>
    <dbReference type="NCBI Taxonomy" id="2981772"/>
    <lineage>
        <taxon>Bacteria</taxon>
        <taxon>Bacillati</taxon>
        <taxon>Bacillota</taxon>
        <taxon>Clostridia</taxon>
        <taxon>Lachnospirales</taxon>
        <taxon>Lachnospiraceae</taxon>
        <taxon>Muricoprocola</taxon>
    </lineage>
</organism>
<dbReference type="SMART" id="SM00530">
    <property type="entry name" value="HTH_XRE"/>
    <property type="match status" value="1"/>
</dbReference>
<name>A0ABT2SM14_9FIRM</name>
<dbReference type="Gene3D" id="1.10.260.40">
    <property type="entry name" value="lambda repressor-like DNA-binding domains"/>
    <property type="match status" value="1"/>
</dbReference>
<protein>
    <submittedName>
        <fullName evidence="3">Helix-turn-helix domain-containing protein</fullName>
    </submittedName>
</protein>
<dbReference type="PROSITE" id="PS50943">
    <property type="entry name" value="HTH_CROC1"/>
    <property type="match status" value="1"/>
</dbReference>
<gene>
    <name evidence="3" type="ORF">OCV47_09295</name>
</gene>
<dbReference type="SUPFAM" id="SSF47413">
    <property type="entry name" value="lambda repressor-like DNA-binding domains"/>
    <property type="match status" value="1"/>
</dbReference>
<dbReference type="InterPro" id="IPR001387">
    <property type="entry name" value="Cro/C1-type_HTH"/>
</dbReference>
<comment type="caution">
    <text evidence="3">The sequence shown here is derived from an EMBL/GenBank/DDBJ whole genome shotgun (WGS) entry which is preliminary data.</text>
</comment>
<evidence type="ECO:0000313" key="3">
    <source>
        <dbReference type="EMBL" id="MCU6725542.1"/>
    </source>
</evidence>
<keyword evidence="4" id="KW-1185">Reference proteome</keyword>
<feature type="region of interest" description="Disordered" evidence="1">
    <location>
        <begin position="1"/>
        <end position="22"/>
    </location>
</feature>
<dbReference type="EMBL" id="JAOQKE010000010">
    <property type="protein sequence ID" value="MCU6725542.1"/>
    <property type="molecule type" value="Genomic_DNA"/>
</dbReference>
<reference evidence="3 4" key="1">
    <citation type="journal article" date="2021" name="ISME Commun">
        <title>Automated analysis of genomic sequences facilitates high-throughput and comprehensive description of bacteria.</title>
        <authorList>
            <person name="Hitch T.C.A."/>
        </authorList>
    </citation>
    <scope>NUCLEOTIDE SEQUENCE [LARGE SCALE GENOMIC DNA]</scope>
    <source>
        <strain evidence="3 4">Sanger_29</strain>
    </source>
</reference>
<sequence length="151" mass="17075">MSDHSIPFNNHKDTVPSTTDLTPGQYLREKRLQRGYSIRKLAEEANCSASYLNRIEHGQRRLDSMANIILLASILDFPVSELLQLTNLSDAEMLSPIRTAFPSIQTSHQETVITKFASLITSGALSEEQMDQLIFNATAFKEYCQKCNQHK</sequence>
<dbReference type="Pfam" id="PF13560">
    <property type="entry name" value="HTH_31"/>
    <property type="match status" value="1"/>
</dbReference>
<dbReference type="CDD" id="cd00093">
    <property type="entry name" value="HTH_XRE"/>
    <property type="match status" value="1"/>
</dbReference>
<evidence type="ECO:0000259" key="2">
    <source>
        <dbReference type="PROSITE" id="PS50943"/>
    </source>
</evidence>
<dbReference type="InterPro" id="IPR010982">
    <property type="entry name" value="Lambda_DNA-bd_dom_sf"/>
</dbReference>
<evidence type="ECO:0000313" key="4">
    <source>
        <dbReference type="Proteomes" id="UP001652338"/>
    </source>
</evidence>
<dbReference type="RefSeq" id="WP_262654806.1">
    <property type="nucleotide sequence ID" value="NZ_JAOQKE010000010.1"/>
</dbReference>
<evidence type="ECO:0000256" key="1">
    <source>
        <dbReference type="SAM" id="MobiDB-lite"/>
    </source>
</evidence>
<feature type="domain" description="HTH cro/C1-type" evidence="2">
    <location>
        <begin position="27"/>
        <end position="82"/>
    </location>
</feature>
<accession>A0ABT2SM14</accession>